<dbReference type="GO" id="GO:0004049">
    <property type="term" value="F:anthranilate synthase activity"/>
    <property type="evidence" value="ECO:0007669"/>
    <property type="project" value="TreeGrafter"/>
</dbReference>
<dbReference type="GO" id="GO:0016740">
    <property type="term" value="F:transferase activity"/>
    <property type="evidence" value="ECO:0007669"/>
    <property type="project" value="UniProtKB-KW"/>
</dbReference>
<dbReference type="EMBL" id="JAVSOO010000005">
    <property type="protein sequence ID" value="MDT4286033.1"/>
    <property type="molecule type" value="Genomic_DNA"/>
</dbReference>
<dbReference type="PANTHER" id="PTHR43418">
    <property type="entry name" value="MULTIFUNCTIONAL TRYPTOPHAN BIOSYNTHESIS PROTEIN-RELATED"/>
    <property type="match status" value="1"/>
</dbReference>
<dbReference type="CDD" id="cd01743">
    <property type="entry name" value="GATase1_Anthranilate_Synthase"/>
    <property type="match status" value="1"/>
</dbReference>
<evidence type="ECO:0000313" key="4">
    <source>
        <dbReference type="EMBL" id="PPJ77489.1"/>
    </source>
</evidence>
<dbReference type="PROSITE" id="PS51273">
    <property type="entry name" value="GATASE_TYPE_1"/>
    <property type="match status" value="1"/>
</dbReference>
<keyword evidence="1 4" id="KW-0315">Glutamine amidotransferase</keyword>
<proteinExistence type="predicted"/>
<keyword evidence="4" id="KW-0808">Transferase</keyword>
<evidence type="ECO:0000313" key="6">
    <source>
        <dbReference type="Proteomes" id="UP001269271"/>
    </source>
</evidence>
<organism evidence="4 5">
    <name type="scientific">Staphylococcus haemolyticus</name>
    <dbReference type="NCBI Taxonomy" id="1283"/>
    <lineage>
        <taxon>Bacteria</taxon>
        <taxon>Bacillati</taxon>
        <taxon>Bacillota</taxon>
        <taxon>Bacilli</taxon>
        <taxon>Bacillales</taxon>
        <taxon>Staphylococcaceae</taxon>
        <taxon>Staphylococcus</taxon>
    </lineage>
</organism>
<dbReference type="Pfam" id="PF00117">
    <property type="entry name" value="GATase"/>
    <property type="match status" value="1"/>
</dbReference>
<evidence type="ECO:0000313" key="3">
    <source>
        <dbReference type="EMBL" id="MDT4286033.1"/>
    </source>
</evidence>
<dbReference type="Gene3D" id="3.40.50.880">
    <property type="match status" value="1"/>
</dbReference>
<dbReference type="AlphaFoldDB" id="A0A2A1KFY2"/>
<dbReference type="PRINTS" id="PR00096">
    <property type="entry name" value="GATASE"/>
</dbReference>
<dbReference type="Proteomes" id="UP001269271">
    <property type="component" value="Unassembled WGS sequence"/>
</dbReference>
<dbReference type="InterPro" id="IPR050472">
    <property type="entry name" value="Anth_synth/Amidotransfase"/>
</dbReference>
<reference evidence="3 6" key="2">
    <citation type="submission" date="2023-08" db="EMBL/GenBank/DDBJ databases">
        <title>Genomic surveillance of Staphylococcus haemolyticus neonatal outbreak in southern France.</title>
        <authorList>
            <person name="Magnan C."/>
            <person name="Morsli M."/>
            <person name="Thiery B."/>
            <person name="Salipante F."/>
            <person name="Attar J."/>
            <person name="Massimo D.M."/>
            <person name="Ory J."/>
            <person name="Pantel A."/>
            <person name="Lavigne J.-P."/>
        </authorList>
    </citation>
    <scope>NUCLEOTIDE SEQUENCE [LARGE SCALE GENOMIC DNA]</scope>
    <source>
        <strain evidence="3 6">NSH026</strain>
    </source>
</reference>
<dbReference type="EMBL" id="PGWX01000133">
    <property type="protein sequence ID" value="PPJ77489.1"/>
    <property type="molecule type" value="Genomic_DNA"/>
</dbReference>
<accession>A0A2A1KFY2</accession>
<dbReference type="KEGG" id="shh:ShL2_01418"/>
<dbReference type="PRINTS" id="PR00097">
    <property type="entry name" value="ANTSNTHASEII"/>
</dbReference>
<dbReference type="GO" id="GO:0005829">
    <property type="term" value="C:cytosol"/>
    <property type="evidence" value="ECO:0007669"/>
    <property type="project" value="TreeGrafter"/>
</dbReference>
<dbReference type="PRINTS" id="PR00099">
    <property type="entry name" value="CPSGATASE"/>
</dbReference>
<dbReference type="InterPro" id="IPR006221">
    <property type="entry name" value="TrpG/PapA_dom"/>
</dbReference>
<dbReference type="GeneID" id="93780928"/>
<dbReference type="InterPro" id="IPR017926">
    <property type="entry name" value="GATASE"/>
</dbReference>
<dbReference type="SUPFAM" id="SSF52317">
    <property type="entry name" value="Class I glutamine amidotransferase-like"/>
    <property type="match status" value="1"/>
</dbReference>
<dbReference type="InterPro" id="IPR029062">
    <property type="entry name" value="Class_I_gatase-like"/>
</dbReference>
<dbReference type="Proteomes" id="UP000238153">
    <property type="component" value="Unassembled WGS sequence"/>
</dbReference>
<protein>
    <submittedName>
        <fullName evidence="3">Aminodeoxychorismate/anthranilate synthase component II</fullName>
    </submittedName>
    <submittedName>
        <fullName evidence="4">Glutamine amidotransferase</fullName>
    </submittedName>
</protein>
<dbReference type="PANTHER" id="PTHR43418:SF4">
    <property type="entry name" value="MULTIFUNCTIONAL TRYPTOPHAN BIOSYNTHESIS PROTEIN"/>
    <property type="match status" value="1"/>
</dbReference>
<dbReference type="STRING" id="1283.ShL2_01418"/>
<dbReference type="NCBIfam" id="TIGR00566">
    <property type="entry name" value="trpG_papA"/>
    <property type="match status" value="1"/>
</dbReference>
<feature type="domain" description="Glutamine amidotransferase" evidence="2">
    <location>
        <begin position="3"/>
        <end position="182"/>
    </location>
</feature>
<comment type="caution">
    <text evidence="4">The sequence shown here is derived from an EMBL/GenBank/DDBJ whole genome shotgun (WGS) entry which is preliminary data.</text>
</comment>
<reference evidence="4 5" key="1">
    <citation type="submission" date="2017-11" db="EMBL/GenBank/DDBJ databases">
        <authorList>
            <person name="Founou R.C."/>
            <person name="Founou L."/>
            <person name="Allam M."/>
            <person name="Ismail A."/>
            <person name="Essack S.Y."/>
        </authorList>
    </citation>
    <scope>NUCLEOTIDE SEQUENCE [LARGE SCALE GENOMIC DNA]</scope>
    <source>
        <strain evidence="4 5">G811N2B1</strain>
    </source>
</reference>
<evidence type="ECO:0000259" key="2">
    <source>
        <dbReference type="Pfam" id="PF00117"/>
    </source>
</evidence>
<sequence length="199" mass="22797">MILIIDNYDSFTYNLVDIVSQIDEVIIKYPDDKDVFNYLEKIDGVIISPGPGHPLDDDELVKIIDKYHTLPILGICLGAQALTCYYGGKVIQGEKVMHGKVDTLEVKNESELYLTIPHRFRIMRYHSLVSEMKSFPKNLIITGSTSDSIQSFEDKQHLHFGIQYHPESFATEFGSQIIENFIRIVKERVNFNEIIKTIG</sequence>
<dbReference type="GO" id="GO:0000162">
    <property type="term" value="P:L-tryptophan biosynthetic process"/>
    <property type="evidence" value="ECO:0007669"/>
    <property type="project" value="TreeGrafter"/>
</dbReference>
<dbReference type="OMA" id="YEVAVYQ"/>
<dbReference type="RefSeq" id="WP_011275832.1">
    <property type="nucleotide sequence ID" value="NZ_BKAY01000002.1"/>
</dbReference>
<keyword evidence="6" id="KW-1185">Reference proteome</keyword>
<evidence type="ECO:0000256" key="1">
    <source>
        <dbReference type="ARBA" id="ARBA00022962"/>
    </source>
</evidence>
<gene>
    <name evidence="4" type="ORF">CV019_01225</name>
    <name evidence="3" type="ORF">RO950_03230</name>
</gene>
<name>A0A2A1KFY2_STAHA</name>
<evidence type="ECO:0000313" key="5">
    <source>
        <dbReference type="Proteomes" id="UP000238153"/>
    </source>
</evidence>